<dbReference type="Pfam" id="PF11863">
    <property type="entry name" value="DUF3383"/>
    <property type="match status" value="1"/>
</dbReference>
<dbReference type="InterPro" id="IPR021808">
    <property type="entry name" value="DUF3383"/>
</dbReference>
<feature type="region of interest" description="Disordered" evidence="1">
    <location>
        <begin position="221"/>
        <end position="242"/>
    </location>
</feature>
<organism evidence="2">
    <name type="scientific">Myoviridae sp. ctcwu24</name>
    <dbReference type="NCBI Taxonomy" id="2826670"/>
    <lineage>
        <taxon>Viruses</taxon>
        <taxon>Duplodnaviria</taxon>
        <taxon>Heunggongvirae</taxon>
        <taxon>Uroviricota</taxon>
        <taxon>Caudoviricetes</taxon>
    </lineage>
</organism>
<dbReference type="EMBL" id="BK015167">
    <property type="protein sequence ID" value="DAD93797.1"/>
    <property type="molecule type" value="Genomic_DNA"/>
</dbReference>
<proteinExistence type="predicted"/>
<name>A0A8S5NG35_9CAUD</name>
<evidence type="ECO:0000313" key="2">
    <source>
        <dbReference type="EMBL" id="DAD93797.1"/>
    </source>
</evidence>
<sequence length="518" mass="55365">MSKNYDQIATVDIDIATPIVDDTSFDNLLIMGPAPKGESQAPDVGVYSSIAEVEDAGFVTSGDGADPVGVAARVAFSQSPSPTQVYIAVQKLTEDAAGAAKAIKEVNEIVKDTISNTGNVTGCTITFNENARRLYIVLKGPISEVNNTELVEKLTAQGFAVSVDGSVITGLEDLSKLPVFAEIAAMQKGGEDINLVVTVEREGASPVSYGVTVSFPDTKKRAAATETSTTDEDTPIDSPDTVLESPATTIARALETSGWYVLCTAGVDPALYEDIAAYIETQEKMFCYTEMAFFGAGEDGGNKPSVGNVYFRTMGIYGRESTKQADEDVPEANWYMNAAWVAKWLNYESGSETAAFKALASVYPSGLSSTEMKALADASLNYFITVGNKNISMNGKVVGDEWADVIRFRDWLKNDMQVRVVNLFVTRSKVPYTDSGIGLVQNQMLASLKAGQDVGGIAEEEFDEDGNSIPGYTTSVPLAASLSASERASRRLTKCTFKARLAGAIHFAELTGSLTYEL</sequence>
<evidence type="ECO:0000256" key="1">
    <source>
        <dbReference type="SAM" id="MobiDB-lite"/>
    </source>
</evidence>
<reference evidence="2" key="1">
    <citation type="journal article" date="2021" name="Proc. Natl. Acad. Sci. U.S.A.">
        <title>A Catalog of Tens of Thousands of Viruses from Human Metagenomes Reveals Hidden Associations with Chronic Diseases.</title>
        <authorList>
            <person name="Tisza M.J."/>
            <person name="Buck C.B."/>
        </authorList>
    </citation>
    <scope>NUCLEOTIDE SEQUENCE</scope>
    <source>
        <strain evidence="2">Ctcwu24</strain>
    </source>
</reference>
<accession>A0A8S5NG35</accession>
<protein>
    <submittedName>
        <fullName evidence="2">Tail sheath protein</fullName>
    </submittedName>
</protein>